<dbReference type="Proteomes" id="UP000258309">
    <property type="component" value="Unassembled WGS sequence"/>
</dbReference>
<reference evidence="10 11" key="1">
    <citation type="submission" date="2018-05" db="EMBL/GenBank/DDBJ databases">
        <title>Draft genome sequence of Scytalidium lignicola DSM 105466, a ubiquitous saprotrophic fungus.</title>
        <authorList>
            <person name="Buettner E."/>
            <person name="Gebauer A.M."/>
            <person name="Hofrichter M."/>
            <person name="Liers C."/>
            <person name="Kellner H."/>
        </authorList>
    </citation>
    <scope>NUCLEOTIDE SEQUENCE [LARGE SCALE GENOMIC DNA]</scope>
    <source>
        <strain evidence="10 11">DSM 105466</strain>
    </source>
</reference>
<keyword evidence="11" id="KW-1185">Reference proteome</keyword>
<evidence type="ECO:0000259" key="9">
    <source>
        <dbReference type="SMART" id="SM00893"/>
    </source>
</evidence>
<dbReference type="InterPro" id="IPR033948">
    <property type="entry name" value="ETF_beta_N"/>
</dbReference>
<dbReference type="GO" id="GO:0005759">
    <property type="term" value="C:mitochondrial matrix"/>
    <property type="evidence" value="ECO:0007669"/>
    <property type="project" value="UniProtKB-SubCell"/>
</dbReference>
<keyword evidence="8" id="KW-0472">Membrane</keyword>
<dbReference type="EMBL" id="NCSJ02000015">
    <property type="protein sequence ID" value="RFU34850.1"/>
    <property type="molecule type" value="Genomic_DNA"/>
</dbReference>
<dbReference type="InterPro" id="IPR014730">
    <property type="entry name" value="ETF_a/b_N"/>
</dbReference>
<dbReference type="PANTHER" id="PTHR21294:SF8">
    <property type="entry name" value="ELECTRON TRANSFER FLAVOPROTEIN SUBUNIT BETA"/>
    <property type="match status" value="1"/>
</dbReference>
<keyword evidence="8" id="KW-1133">Transmembrane helix</keyword>
<protein>
    <recommendedName>
        <fullName evidence="6">Probable electron transfer flavoprotein subunit beta</fullName>
    </recommendedName>
</protein>
<dbReference type="Pfam" id="PF01012">
    <property type="entry name" value="ETF"/>
    <property type="match status" value="1"/>
</dbReference>
<evidence type="ECO:0000256" key="1">
    <source>
        <dbReference type="ARBA" id="ARBA00004305"/>
    </source>
</evidence>
<dbReference type="AlphaFoldDB" id="A0A3E2HN97"/>
<dbReference type="PANTHER" id="PTHR21294">
    <property type="entry name" value="ELECTRON TRANSFER FLAVOPROTEIN BETA-SUBUNIT"/>
    <property type="match status" value="1"/>
</dbReference>
<feature type="transmembrane region" description="Helical" evidence="8">
    <location>
        <begin position="112"/>
        <end position="135"/>
    </location>
</feature>
<feature type="domain" description="Electron transfer flavoprotein alpha/beta-subunit N-terminal" evidence="9">
    <location>
        <begin position="371"/>
        <end position="566"/>
    </location>
</feature>
<dbReference type="InterPro" id="IPR000049">
    <property type="entry name" value="ET-Flavoprotein_bsu_CS"/>
</dbReference>
<comment type="caution">
    <text evidence="10">The sequence shown here is derived from an EMBL/GenBank/DDBJ whole genome shotgun (WGS) entry which is preliminary data.</text>
</comment>
<evidence type="ECO:0000256" key="5">
    <source>
        <dbReference type="ARBA" id="ARBA00025416"/>
    </source>
</evidence>
<dbReference type="GO" id="GO:0009055">
    <property type="term" value="F:electron transfer activity"/>
    <property type="evidence" value="ECO:0007669"/>
    <property type="project" value="InterPro"/>
</dbReference>
<evidence type="ECO:0000256" key="4">
    <source>
        <dbReference type="ARBA" id="ARBA00022982"/>
    </source>
</evidence>
<organism evidence="10 11">
    <name type="scientific">Scytalidium lignicola</name>
    <name type="common">Hyphomycete</name>
    <dbReference type="NCBI Taxonomy" id="5539"/>
    <lineage>
        <taxon>Eukaryota</taxon>
        <taxon>Fungi</taxon>
        <taxon>Dikarya</taxon>
        <taxon>Ascomycota</taxon>
        <taxon>Pezizomycotina</taxon>
        <taxon>Leotiomycetes</taxon>
        <taxon>Leotiomycetes incertae sedis</taxon>
        <taxon>Scytalidium</taxon>
    </lineage>
</organism>
<comment type="similarity">
    <text evidence="2">Belongs to the ETF beta-subunit/FixA family.</text>
</comment>
<gene>
    <name evidence="10" type="ORF">B7463_g1477</name>
</gene>
<feature type="transmembrane region" description="Helical" evidence="8">
    <location>
        <begin position="180"/>
        <end position="202"/>
    </location>
</feature>
<comment type="function">
    <text evidence="5">The electron transfer flavoprotein serves as a specific electron acceptor for several dehydrogenases, including five acyl-CoA dehydrogenases, glutaryl-CoA and sarcosine dehydrogenase. It transfers the electrons to the main mitochondrial respiratory chain via ETF-ubiquinone oxidoreductase (ETF dehydrogenase).</text>
</comment>
<feature type="compositionally biased region" description="Polar residues" evidence="7">
    <location>
        <begin position="266"/>
        <end position="286"/>
    </location>
</feature>
<proteinExistence type="inferred from homology"/>
<evidence type="ECO:0000256" key="6">
    <source>
        <dbReference type="ARBA" id="ARBA00070315"/>
    </source>
</evidence>
<dbReference type="SUPFAM" id="SSF52402">
    <property type="entry name" value="Adenine nucleotide alpha hydrolases-like"/>
    <property type="match status" value="1"/>
</dbReference>
<evidence type="ECO:0000313" key="11">
    <source>
        <dbReference type="Proteomes" id="UP000258309"/>
    </source>
</evidence>
<keyword evidence="3" id="KW-0813">Transport</keyword>
<dbReference type="InterPro" id="IPR012255">
    <property type="entry name" value="ETF_b"/>
</dbReference>
<keyword evidence="8" id="KW-0812">Transmembrane</keyword>
<dbReference type="STRING" id="5539.A0A3E2HN97"/>
<accession>A0A3E2HN97</accession>
<keyword evidence="4" id="KW-0249">Electron transport</keyword>
<sequence>MLSLLAESWTCVSRYVQLGSIKALQREEYVMFFVFVMYTNLVAWMNVVAHVDTNLMLPSEVRQLTPESIKSRTYGSKLVLVVEQSMIATQWGCKTCLLLMYSKLTFGLKQQVAVKIVAVYVAMTFVIMEILYFGVWCKPFHEYWKVPVDNGRYYKVDALAGSAICHIRDEHRLMVDDRKLALCCLFGLGIFVILCAVLNKYYSFKQPFSPMWTFWYIREASTAVLVANIPMCWPLVRRLFNLRSFHPSSGRATSSNTNRNTTVTGLQSHKGTKFSRSNGTDGNSTVKDVSWWERNPAIRLGKSESEENIVALGGGKPIPLEIWQDRQFDVVHDKDSETEIEGSGTMSALRILVPMKRVIDYAVKVRVNKAQTGVETAGVKHSSNPFDDLSIEESVRIREKKRAPGGVEDIVAFTCGPTKAQEVLRTAMAIGADRAIHVETAEGEEIEPLTIAKLLKQVVEKEKSNFVILGKQSIDDDAGQTGQMLAGLLGWSQATQASEIKFLEGDKVEVIKEVDGGTETVRGRLPMIVTTDLRLNEPRFATLPNIMKAKKKKIDKMTLKDFGLDAQKRLKTVKVMDPPPREGGAKVEDVDGLIAKLKELKAL</sequence>
<feature type="non-terminal residue" evidence="10">
    <location>
        <position position="603"/>
    </location>
</feature>
<dbReference type="OrthoDB" id="276685at2759"/>
<feature type="compositionally biased region" description="Low complexity" evidence="7">
    <location>
        <begin position="248"/>
        <end position="265"/>
    </location>
</feature>
<evidence type="ECO:0000256" key="8">
    <source>
        <dbReference type="SAM" id="Phobius"/>
    </source>
</evidence>
<feature type="transmembrane region" description="Helical" evidence="8">
    <location>
        <begin position="29"/>
        <end position="49"/>
    </location>
</feature>
<dbReference type="InterPro" id="IPR014729">
    <property type="entry name" value="Rossmann-like_a/b/a_fold"/>
</dbReference>
<comment type="subcellular location">
    <subcellularLocation>
        <location evidence="1">Mitochondrion matrix</location>
    </subcellularLocation>
</comment>
<dbReference type="GO" id="GO:0009063">
    <property type="term" value="P:amino acid catabolic process"/>
    <property type="evidence" value="ECO:0007669"/>
    <property type="project" value="TreeGrafter"/>
</dbReference>
<name>A0A3E2HN97_SCYLI</name>
<evidence type="ECO:0000256" key="3">
    <source>
        <dbReference type="ARBA" id="ARBA00022448"/>
    </source>
</evidence>
<dbReference type="FunFam" id="3.40.50.620:FF:000011">
    <property type="entry name" value="Electron transfer flavoprotein subunit beta"/>
    <property type="match status" value="1"/>
</dbReference>
<dbReference type="Gene3D" id="3.40.50.620">
    <property type="entry name" value="HUPs"/>
    <property type="match status" value="1"/>
</dbReference>
<evidence type="ECO:0000256" key="2">
    <source>
        <dbReference type="ARBA" id="ARBA00007557"/>
    </source>
</evidence>
<dbReference type="GO" id="GO:0033539">
    <property type="term" value="P:fatty acid beta-oxidation using acyl-CoA dehydrogenase"/>
    <property type="evidence" value="ECO:0007669"/>
    <property type="project" value="TreeGrafter"/>
</dbReference>
<evidence type="ECO:0000256" key="7">
    <source>
        <dbReference type="SAM" id="MobiDB-lite"/>
    </source>
</evidence>
<dbReference type="PROSITE" id="PS01065">
    <property type="entry name" value="ETF_BETA"/>
    <property type="match status" value="1"/>
</dbReference>
<dbReference type="SMART" id="SM00893">
    <property type="entry name" value="ETF"/>
    <property type="match status" value="1"/>
</dbReference>
<feature type="non-terminal residue" evidence="10">
    <location>
        <position position="1"/>
    </location>
</feature>
<feature type="region of interest" description="Disordered" evidence="7">
    <location>
        <begin position="248"/>
        <end position="286"/>
    </location>
</feature>
<evidence type="ECO:0000313" key="10">
    <source>
        <dbReference type="EMBL" id="RFU34850.1"/>
    </source>
</evidence>
<dbReference type="CDD" id="cd01714">
    <property type="entry name" value="ETF_beta"/>
    <property type="match status" value="1"/>
</dbReference>